<dbReference type="SMART" id="SM00129">
    <property type="entry name" value="KISc"/>
    <property type="match status" value="1"/>
</dbReference>
<evidence type="ECO:0000256" key="9">
    <source>
        <dbReference type="RuleBase" id="RU000394"/>
    </source>
</evidence>
<dbReference type="InterPro" id="IPR001752">
    <property type="entry name" value="Kinesin_motor_dom"/>
</dbReference>
<proteinExistence type="inferred from homology"/>
<keyword evidence="5 10" id="KW-0175">Coiled coil</keyword>
<dbReference type="GO" id="GO:0007018">
    <property type="term" value="P:microtubule-based movement"/>
    <property type="evidence" value="ECO:0007669"/>
    <property type="project" value="InterPro"/>
</dbReference>
<comment type="similarity">
    <text evidence="8 9">Belongs to the TRAFAC class myosin-kinesin ATPase superfamily. Kinesin family.</text>
</comment>
<evidence type="ECO:0000256" key="4">
    <source>
        <dbReference type="ARBA" id="ARBA00022840"/>
    </source>
</evidence>
<dbReference type="EMBL" id="JAZDUA010000236">
    <property type="protein sequence ID" value="KAK7863258.1"/>
    <property type="molecule type" value="Genomic_DNA"/>
</dbReference>
<feature type="compositionally biased region" description="Polar residues" evidence="11">
    <location>
        <begin position="693"/>
        <end position="702"/>
    </location>
</feature>
<dbReference type="GO" id="GO:0008017">
    <property type="term" value="F:microtubule binding"/>
    <property type="evidence" value="ECO:0007669"/>
    <property type="project" value="InterPro"/>
</dbReference>
<feature type="coiled-coil region" evidence="10">
    <location>
        <begin position="510"/>
        <end position="541"/>
    </location>
</feature>
<keyword evidence="3 8" id="KW-0547">Nucleotide-binding</keyword>
<comment type="caution">
    <text evidence="13">The sequence shown here is derived from an EMBL/GenBank/DDBJ whole genome shotgun (WGS) entry which is preliminary data.</text>
</comment>
<keyword evidence="6 8" id="KW-0505">Motor protein</keyword>
<feature type="compositionally biased region" description="Polar residues" evidence="11">
    <location>
        <begin position="466"/>
        <end position="479"/>
    </location>
</feature>
<evidence type="ECO:0000256" key="11">
    <source>
        <dbReference type="SAM" id="MobiDB-lite"/>
    </source>
</evidence>
<keyword evidence="4 8" id="KW-0067">ATP-binding</keyword>
<evidence type="ECO:0000256" key="8">
    <source>
        <dbReference type="PROSITE-ProRule" id="PRU00283"/>
    </source>
</evidence>
<sequence>MKQTAPQGVAGLPPRVTRPAEERLMVAVRIRPIKHNEGQRVLHMVDNKMVVLEDAEGDKNDVLRQKRGSERRYVYDVAFGEQSTQEEVYRGTTSRLVQDVLLGYNATVFAYGATGSGKTHTMVGSPQQPGIMVRALNDLFQHVREARDPDEYQVTMSYLEIYNENIRDLLNPSSGFLELREDPRGRSIQVAGLSELSTQSTEEVMVLLQKGNRARTVEPTAANRTSSRSHALLSVTVRHATPLAGGERMRTRVRQGRLFMIDLAGSERASQTKNRGKRLQEGAHINRSLLALGNCINALSGGARYVNYRDSKLTRLLKDALSGNCRTVMVAHVSPGARHREESRNTLLYGDRAKNISNKVERNVLDVSYHVSQYRAIISELREEIARLRTKMEEERPRSAEAGAVRSDHLRLLREQLVATFKEQMRLRRRLMELDGHLLSLGAEAERQHLLISQWESQNNKLYKNSRSSSKRWMQSRPSTDPDMDTDREWSDGESIDSSLQQAYTELSYIEKEQERYAEMRAETEKNLEECRKQAIKLENELPSQISSDEERELLGLMCRVHELEVEKMALQSERLIKQHELRRRDMVILRFDRQRQLCEEIITRQRQLMEEGCVSLPPDLQELYRLYQREIHAATYNDASPSYNPGFPFSNYTRDKDKLPPITQVPEPLFHRSMRFHRDPEANMRHLESDMSLRTPSSSAGSEYGPSPLPPIQDPLGGRPGQLETNPAAAVLFPPIGLSNAPQDHPRSSQTTGHVSRSPSRLPRPRDQHSGRGLRRVASDENLSSEKPARPTVWRY</sequence>
<evidence type="ECO:0000259" key="12">
    <source>
        <dbReference type="PROSITE" id="PS50067"/>
    </source>
</evidence>
<dbReference type="FunFam" id="3.40.850.10:FF:000056">
    <property type="entry name" value="Kinesin-like protein"/>
    <property type="match status" value="1"/>
</dbReference>
<evidence type="ECO:0000256" key="2">
    <source>
        <dbReference type="ARBA" id="ARBA00022701"/>
    </source>
</evidence>
<dbReference type="InterPro" id="IPR027417">
    <property type="entry name" value="P-loop_NTPase"/>
</dbReference>
<dbReference type="GO" id="GO:0005524">
    <property type="term" value="F:ATP binding"/>
    <property type="evidence" value="ECO:0007669"/>
    <property type="project" value="UniProtKB-UniRule"/>
</dbReference>
<organism evidence="13 14">
    <name type="scientific">Gryllus longicercus</name>
    <dbReference type="NCBI Taxonomy" id="2509291"/>
    <lineage>
        <taxon>Eukaryota</taxon>
        <taxon>Metazoa</taxon>
        <taxon>Ecdysozoa</taxon>
        <taxon>Arthropoda</taxon>
        <taxon>Hexapoda</taxon>
        <taxon>Insecta</taxon>
        <taxon>Pterygota</taxon>
        <taxon>Neoptera</taxon>
        <taxon>Polyneoptera</taxon>
        <taxon>Orthoptera</taxon>
        <taxon>Ensifera</taxon>
        <taxon>Gryllidea</taxon>
        <taxon>Grylloidea</taxon>
        <taxon>Gryllidae</taxon>
        <taxon>Gryllinae</taxon>
        <taxon>Gryllus</taxon>
    </lineage>
</organism>
<evidence type="ECO:0000256" key="7">
    <source>
        <dbReference type="ARBA" id="ARBA00023212"/>
    </source>
</evidence>
<evidence type="ECO:0000256" key="10">
    <source>
        <dbReference type="SAM" id="Coils"/>
    </source>
</evidence>
<dbReference type="InterPro" id="IPR036961">
    <property type="entry name" value="Kinesin_motor_dom_sf"/>
</dbReference>
<dbReference type="Gene3D" id="3.40.850.10">
    <property type="entry name" value="Kinesin motor domain"/>
    <property type="match status" value="1"/>
</dbReference>
<keyword evidence="7" id="KW-0963">Cytoplasm</keyword>
<dbReference type="InterPro" id="IPR019821">
    <property type="entry name" value="Kinesin_motor_CS"/>
</dbReference>
<evidence type="ECO:0000256" key="5">
    <source>
        <dbReference type="ARBA" id="ARBA00023054"/>
    </source>
</evidence>
<keyword evidence="14" id="KW-1185">Reference proteome</keyword>
<dbReference type="PRINTS" id="PR00380">
    <property type="entry name" value="KINESINHEAVY"/>
</dbReference>
<dbReference type="GO" id="GO:0005874">
    <property type="term" value="C:microtubule"/>
    <property type="evidence" value="ECO:0007669"/>
    <property type="project" value="UniProtKB-KW"/>
</dbReference>
<gene>
    <name evidence="13" type="ORF">R5R35_001467</name>
</gene>
<evidence type="ECO:0000256" key="3">
    <source>
        <dbReference type="ARBA" id="ARBA00022741"/>
    </source>
</evidence>
<reference evidence="13 14" key="1">
    <citation type="submission" date="2024-03" db="EMBL/GenBank/DDBJ databases">
        <title>The genome assembly and annotation of the cricket Gryllus longicercus Weissman &amp; Gray.</title>
        <authorList>
            <person name="Szrajer S."/>
            <person name="Gray D."/>
            <person name="Ylla G."/>
        </authorList>
    </citation>
    <scope>NUCLEOTIDE SEQUENCE [LARGE SCALE GENOMIC DNA]</scope>
    <source>
        <strain evidence="13">DAG 2021-001</strain>
        <tissue evidence="13">Whole body minus gut</tissue>
    </source>
</reference>
<name>A0AAN9VGA9_9ORTH</name>
<evidence type="ECO:0000313" key="13">
    <source>
        <dbReference type="EMBL" id="KAK7863258.1"/>
    </source>
</evidence>
<feature type="coiled-coil region" evidence="10">
    <location>
        <begin position="371"/>
        <end position="398"/>
    </location>
</feature>
<dbReference type="CDD" id="cd01370">
    <property type="entry name" value="KISc_KIP3_like"/>
    <property type="match status" value="1"/>
</dbReference>
<feature type="region of interest" description="Disordered" evidence="11">
    <location>
        <begin position="691"/>
        <end position="797"/>
    </location>
</feature>
<feature type="domain" description="Kinesin motor" evidence="12">
    <location>
        <begin position="23"/>
        <end position="356"/>
    </location>
</feature>
<dbReference type="PANTHER" id="PTHR47968:SF13">
    <property type="entry name" value="KINESIN-LIKE PROTEIN KIF19 ISOFORM X1"/>
    <property type="match status" value="1"/>
</dbReference>
<dbReference type="AlphaFoldDB" id="A0AAN9VGA9"/>
<feature type="region of interest" description="Disordered" evidence="11">
    <location>
        <begin position="466"/>
        <end position="495"/>
    </location>
</feature>
<dbReference type="InterPro" id="IPR027640">
    <property type="entry name" value="Kinesin-like_fam"/>
</dbReference>
<dbReference type="SUPFAM" id="SSF52540">
    <property type="entry name" value="P-loop containing nucleoside triphosphate hydrolases"/>
    <property type="match status" value="1"/>
</dbReference>
<dbReference type="Pfam" id="PF00225">
    <property type="entry name" value="Kinesin"/>
    <property type="match status" value="1"/>
</dbReference>
<dbReference type="PROSITE" id="PS00411">
    <property type="entry name" value="KINESIN_MOTOR_1"/>
    <property type="match status" value="1"/>
</dbReference>
<dbReference type="GO" id="GO:0003777">
    <property type="term" value="F:microtubule motor activity"/>
    <property type="evidence" value="ECO:0007669"/>
    <property type="project" value="InterPro"/>
</dbReference>
<evidence type="ECO:0000313" key="14">
    <source>
        <dbReference type="Proteomes" id="UP001378592"/>
    </source>
</evidence>
<evidence type="ECO:0000256" key="6">
    <source>
        <dbReference type="ARBA" id="ARBA00023175"/>
    </source>
</evidence>
<keyword evidence="7" id="KW-0206">Cytoskeleton</keyword>
<comment type="subcellular location">
    <subcellularLocation>
        <location evidence="1">Cytoplasm</location>
        <location evidence="1">Cytoskeleton</location>
    </subcellularLocation>
</comment>
<dbReference type="Proteomes" id="UP001378592">
    <property type="component" value="Unassembled WGS sequence"/>
</dbReference>
<evidence type="ECO:0000256" key="1">
    <source>
        <dbReference type="ARBA" id="ARBA00004245"/>
    </source>
</evidence>
<feature type="binding site" evidence="8">
    <location>
        <begin position="112"/>
        <end position="119"/>
    </location>
    <ligand>
        <name>ATP</name>
        <dbReference type="ChEBI" id="CHEBI:30616"/>
    </ligand>
</feature>
<protein>
    <recommendedName>
        <fullName evidence="9">Kinesin-like protein</fullName>
    </recommendedName>
</protein>
<accession>A0AAN9VGA9</accession>
<keyword evidence="2 9" id="KW-0493">Microtubule</keyword>
<dbReference type="PROSITE" id="PS50067">
    <property type="entry name" value="KINESIN_MOTOR_2"/>
    <property type="match status" value="1"/>
</dbReference>
<dbReference type="PANTHER" id="PTHR47968">
    <property type="entry name" value="CENTROMERE PROTEIN E"/>
    <property type="match status" value="1"/>
</dbReference>